<evidence type="ECO:0000256" key="1">
    <source>
        <dbReference type="SAM" id="MobiDB-lite"/>
    </source>
</evidence>
<dbReference type="AlphaFoldDB" id="A0A221KJ12"/>
<evidence type="ECO:0000313" key="3">
    <source>
        <dbReference type="Proteomes" id="UP000199729"/>
    </source>
</evidence>
<organism evidence="2 3">
    <name type="scientific">Vitreoscilla filiformis</name>
    <dbReference type="NCBI Taxonomy" id="63"/>
    <lineage>
        <taxon>Bacteria</taxon>
        <taxon>Pseudomonadati</taxon>
        <taxon>Pseudomonadota</taxon>
        <taxon>Betaproteobacteria</taxon>
        <taxon>Neisseriales</taxon>
        <taxon>Neisseriaceae</taxon>
        <taxon>Vitreoscilla</taxon>
    </lineage>
</organism>
<sequence>MGLAGDGWPAGPTRRSQRVTEVASGVDAGGKFTAGERHQCRQGQSPLYRTLRSISILNPI</sequence>
<dbReference type="EMBL" id="CP022423">
    <property type="protein sequence ID" value="ASM78790.1"/>
    <property type="molecule type" value="Genomic_DNA"/>
</dbReference>
<evidence type="ECO:0000313" key="2">
    <source>
        <dbReference type="EMBL" id="ASM78790.1"/>
    </source>
</evidence>
<accession>A0A221KJ12</accession>
<proteinExistence type="predicted"/>
<dbReference type="Proteomes" id="UP000199729">
    <property type="component" value="Chromosome"/>
</dbReference>
<protein>
    <submittedName>
        <fullName evidence="2">Uncharacterized protein</fullName>
    </submittedName>
</protein>
<feature type="region of interest" description="Disordered" evidence="1">
    <location>
        <begin position="1"/>
        <end position="22"/>
    </location>
</feature>
<dbReference type="KEGG" id="vff:VITFI_CDS3013"/>
<reference evidence="2 3" key="1">
    <citation type="submission" date="2017-07" db="EMBL/GenBank/DDBJ databases">
        <title>Complete Genome Sequence of the cosmetic ferment Vitreoscilla filiformis (ATCC15551).</title>
        <authorList>
            <person name="Contreras S."/>
            <person name="Sagory-Zalkind P."/>
            <person name="Blanquart H."/>
            <person name="Iltis A."/>
            <person name="Morand S.C."/>
        </authorList>
    </citation>
    <scope>NUCLEOTIDE SEQUENCE [LARGE SCALE GENOMIC DNA]</scope>
    <source>
        <strain evidence="2 3">ATCC 15551</strain>
    </source>
</reference>
<name>A0A221KJ12_VITFI</name>
<keyword evidence="3" id="KW-1185">Reference proteome</keyword>
<gene>
    <name evidence="2" type="ORF">VITFI_CDS3013</name>
</gene>